<sequence>MKSILIGLFLLVSLLTISSVNGLNMRSLQFLKSPDLSCIINPYSGSANQEFRITDGSLGSFSISKPSSQTKATSIISGNYKMPSPCINNTQLAQFFGLSSGNQGFASMVQHFNCRGEGPTCETFKLDRPTAGVCILVANVDADDKLIVQSSSMGVAIPQTKWNFVSQGIFDPSGPNCAPIDSKATTSNLILGCYSKDCANPNYSIYRMNDTVDNITFCYESHSENGMVSYAVTACPVSQRPTPVVGVKYAVSGIAFRDLNKNGIYDIGVDMPLPNIRVNIINENTGQVPFDAFNDRVAPAITNSYGYYIFQALLGGWYTVNFEFKGGSVVTQMPSTIQTMPKTSKIYDNFKTFKFILNSDQTVPVSSGEIDPITDTSRILRDMNGGII</sequence>
<protein>
    <recommendedName>
        <fullName evidence="4">SD-repeat containing protein B domain-containing protein</fullName>
    </recommendedName>
</protein>
<evidence type="ECO:0008006" key="4">
    <source>
        <dbReference type="Google" id="ProtNLM"/>
    </source>
</evidence>
<accession>D3BJH6</accession>
<comment type="caution">
    <text evidence="2">The sequence shown here is derived from an EMBL/GenBank/DDBJ whole genome shotgun (WGS) entry which is preliminary data.</text>
</comment>
<proteinExistence type="predicted"/>
<evidence type="ECO:0000256" key="1">
    <source>
        <dbReference type="SAM" id="SignalP"/>
    </source>
</evidence>
<dbReference type="EMBL" id="ADBJ01000038">
    <property type="protein sequence ID" value="EFA78056.1"/>
    <property type="molecule type" value="Genomic_DNA"/>
</dbReference>
<keyword evidence="3" id="KW-1185">Reference proteome</keyword>
<keyword evidence="1" id="KW-0732">Signal</keyword>
<evidence type="ECO:0000313" key="3">
    <source>
        <dbReference type="Proteomes" id="UP000001396"/>
    </source>
</evidence>
<dbReference type="RefSeq" id="XP_020430183.1">
    <property type="nucleotide sequence ID" value="XM_020579508.1"/>
</dbReference>
<dbReference type="FunCoup" id="D3BJH6">
    <property type="interactions" value="168"/>
</dbReference>
<dbReference type="InParanoid" id="D3BJH6"/>
<feature type="chain" id="PRO_5003041208" description="SD-repeat containing protein B domain-containing protein" evidence="1">
    <location>
        <begin position="23"/>
        <end position="388"/>
    </location>
</feature>
<dbReference type="Proteomes" id="UP000001396">
    <property type="component" value="Unassembled WGS sequence"/>
</dbReference>
<dbReference type="InterPro" id="IPR013783">
    <property type="entry name" value="Ig-like_fold"/>
</dbReference>
<evidence type="ECO:0000313" key="2">
    <source>
        <dbReference type="EMBL" id="EFA78056.1"/>
    </source>
</evidence>
<feature type="signal peptide" evidence="1">
    <location>
        <begin position="1"/>
        <end position="22"/>
    </location>
</feature>
<gene>
    <name evidence="2" type="ORF">PPL_08702</name>
</gene>
<dbReference type="Gene3D" id="2.60.40.10">
    <property type="entry name" value="Immunoglobulins"/>
    <property type="match status" value="1"/>
</dbReference>
<dbReference type="AlphaFoldDB" id="D3BJH6"/>
<organism evidence="2 3">
    <name type="scientific">Heterostelium pallidum (strain ATCC 26659 / Pp 5 / PN500)</name>
    <name type="common">Cellular slime mold</name>
    <name type="synonym">Polysphondylium pallidum</name>
    <dbReference type="NCBI Taxonomy" id="670386"/>
    <lineage>
        <taxon>Eukaryota</taxon>
        <taxon>Amoebozoa</taxon>
        <taxon>Evosea</taxon>
        <taxon>Eumycetozoa</taxon>
        <taxon>Dictyostelia</taxon>
        <taxon>Acytosteliales</taxon>
        <taxon>Acytosteliaceae</taxon>
        <taxon>Heterostelium</taxon>
    </lineage>
</organism>
<reference evidence="2 3" key="1">
    <citation type="journal article" date="2011" name="Genome Res.">
        <title>Phylogeny-wide analysis of social amoeba genomes highlights ancient origins for complex intercellular communication.</title>
        <authorList>
            <person name="Heidel A.J."/>
            <person name="Lawal H.M."/>
            <person name="Felder M."/>
            <person name="Schilde C."/>
            <person name="Helps N.R."/>
            <person name="Tunggal B."/>
            <person name="Rivero F."/>
            <person name="John U."/>
            <person name="Schleicher M."/>
            <person name="Eichinger L."/>
            <person name="Platzer M."/>
            <person name="Noegel A.A."/>
            <person name="Schaap P."/>
            <person name="Gloeckner G."/>
        </authorList>
    </citation>
    <scope>NUCLEOTIDE SEQUENCE [LARGE SCALE GENOMIC DNA]</scope>
    <source>
        <strain evidence="3">ATCC 26659 / Pp 5 / PN500</strain>
    </source>
</reference>
<dbReference type="GeneID" id="31364180"/>
<dbReference type="SUPFAM" id="SSF117074">
    <property type="entry name" value="Hypothetical protein PA1324"/>
    <property type="match status" value="1"/>
</dbReference>
<name>D3BJH6_HETP5</name>